<evidence type="ECO:0000313" key="3">
    <source>
        <dbReference type="Proteomes" id="UP000236161"/>
    </source>
</evidence>
<reference evidence="2 3" key="1">
    <citation type="journal article" date="2017" name="Nature">
        <title>The Apostasia genome and the evolution of orchids.</title>
        <authorList>
            <person name="Zhang G.Q."/>
            <person name="Liu K.W."/>
            <person name="Li Z."/>
            <person name="Lohaus R."/>
            <person name="Hsiao Y.Y."/>
            <person name="Niu S.C."/>
            <person name="Wang J.Y."/>
            <person name="Lin Y.C."/>
            <person name="Xu Q."/>
            <person name="Chen L.J."/>
            <person name="Yoshida K."/>
            <person name="Fujiwara S."/>
            <person name="Wang Z.W."/>
            <person name="Zhang Y.Q."/>
            <person name="Mitsuda N."/>
            <person name="Wang M."/>
            <person name="Liu G.H."/>
            <person name="Pecoraro L."/>
            <person name="Huang H.X."/>
            <person name="Xiao X.J."/>
            <person name="Lin M."/>
            <person name="Wu X.Y."/>
            <person name="Wu W.L."/>
            <person name="Chen Y.Y."/>
            <person name="Chang S.B."/>
            <person name="Sakamoto S."/>
            <person name="Ohme-Takagi M."/>
            <person name="Yagi M."/>
            <person name="Zeng S.J."/>
            <person name="Shen C.Y."/>
            <person name="Yeh C.M."/>
            <person name="Luo Y.B."/>
            <person name="Tsai W.C."/>
            <person name="Van de Peer Y."/>
            <person name="Liu Z.J."/>
        </authorList>
    </citation>
    <scope>NUCLEOTIDE SEQUENCE [LARGE SCALE GENOMIC DNA]</scope>
    <source>
        <strain evidence="3">cv. Shenzhen</strain>
        <tissue evidence="2">Stem</tissue>
    </source>
</reference>
<feature type="region of interest" description="Disordered" evidence="1">
    <location>
        <begin position="122"/>
        <end position="168"/>
    </location>
</feature>
<name>A0A2I0AUZ5_9ASPA</name>
<dbReference type="Proteomes" id="UP000236161">
    <property type="component" value="Unassembled WGS sequence"/>
</dbReference>
<proteinExistence type="predicted"/>
<protein>
    <submittedName>
        <fullName evidence="2">Uncharacterized protein</fullName>
    </submittedName>
</protein>
<keyword evidence="3" id="KW-1185">Reference proteome</keyword>
<dbReference type="AlphaFoldDB" id="A0A2I0AUZ5"/>
<accession>A0A2I0AUZ5</accession>
<dbReference type="OrthoDB" id="654381at2759"/>
<dbReference type="PANTHER" id="PTHR33047">
    <property type="entry name" value="PROTEIN TAR1"/>
    <property type="match status" value="1"/>
</dbReference>
<sequence length="307" mass="33383">MDWISVDRGNKVTLPLTMPRREFKLSAKDSACRPFKTSLQGVRRGLYAPRKEATSVSRPWGIGVPYFGTLCEQRALAPHLSMDSDLEAFSRNPAHGSFALLAFQPSVMTNCVNQRFLSTSSESVIRRPGKSPEGNVPSPSPSWHAATRSPHDSSSSSSPTVDGFGIGTLVPSPQSQSFSQSYGLILSTSLANIAPSTRGCSPWRPDAVMSTTRCGGTRPSGFSRDAGAHRTLLDLAPRGALRRVSPVSQDRLTHVQVPFTWNISPLRPSKFSFEYLLLRPRSAPAAALRELTLGFCGSRRALLLIET</sequence>
<evidence type="ECO:0000256" key="1">
    <source>
        <dbReference type="SAM" id="MobiDB-lite"/>
    </source>
</evidence>
<dbReference type="InterPro" id="IPR052997">
    <property type="entry name" value="RRT15-like"/>
</dbReference>
<dbReference type="EMBL" id="KZ451950">
    <property type="protein sequence ID" value="PKA59359.1"/>
    <property type="molecule type" value="Genomic_DNA"/>
</dbReference>
<dbReference type="PANTHER" id="PTHR33047:SF42">
    <property type="entry name" value="PROTEIN TAR1"/>
    <property type="match status" value="1"/>
</dbReference>
<gene>
    <name evidence="2" type="ORF">AXF42_Ash001453</name>
</gene>
<organism evidence="2 3">
    <name type="scientific">Apostasia shenzhenica</name>
    <dbReference type="NCBI Taxonomy" id="1088818"/>
    <lineage>
        <taxon>Eukaryota</taxon>
        <taxon>Viridiplantae</taxon>
        <taxon>Streptophyta</taxon>
        <taxon>Embryophyta</taxon>
        <taxon>Tracheophyta</taxon>
        <taxon>Spermatophyta</taxon>
        <taxon>Magnoliopsida</taxon>
        <taxon>Liliopsida</taxon>
        <taxon>Asparagales</taxon>
        <taxon>Orchidaceae</taxon>
        <taxon>Apostasioideae</taxon>
        <taxon>Apostasia</taxon>
    </lineage>
</organism>
<evidence type="ECO:0000313" key="2">
    <source>
        <dbReference type="EMBL" id="PKA59359.1"/>
    </source>
</evidence>